<evidence type="ECO:0000256" key="6">
    <source>
        <dbReference type="ARBA" id="ARBA00022989"/>
    </source>
</evidence>
<feature type="transmembrane region" description="Helical" evidence="8">
    <location>
        <begin position="12"/>
        <end position="32"/>
    </location>
</feature>
<keyword evidence="10" id="KW-1185">Reference proteome</keyword>
<dbReference type="InterPro" id="IPR026485">
    <property type="entry name" value="Archaeo_ArtE"/>
</dbReference>
<accession>A6UX10</accession>
<evidence type="ECO:0000256" key="2">
    <source>
        <dbReference type="ARBA" id="ARBA00022475"/>
    </source>
</evidence>
<dbReference type="GeneID" id="5327225"/>
<dbReference type="STRING" id="419665.Maeo_1456"/>
<evidence type="ECO:0008006" key="11">
    <source>
        <dbReference type="Google" id="ProtNLM"/>
    </source>
</evidence>
<dbReference type="EMBL" id="CP000743">
    <property type="protein sequence ID" value="ABR57032.1"/>
    <property type="molecule type" value="Genomic_DNA"/>
</dbReference>
<evidence type="ECO:0000256" key="5">
    <source>
        <dbReference type="ARBA" id="ARBA00022801"/>
    </source>
</evidence>
<dbReference type="GO" id="GO:0005886">
    <property type="term" value="C:plasma membrane"/>
    <property type="evidence" value="ECO:0007669"/>
    <property type="project" value="UniProtKB-SubCell"/>
</dbReference>
<sequence length="166" mass="18705">MNNSKTNINNKYIFLIKFFVLCILFNILFLPLKNRLVDIVAYQSYFILNMLVGASYSGNMIYLSNMVLEVIGACVGLELVAIYLALVFSISKNIKDILIGLPLSIIVYFGNVLRIVLIGLFGVYYIHGIHMIHDIIGFITAPTLTVMASMIYLKLINISDTNEKKI</sequence>
<evidence type="ECO:0000313" key="9">
    <source>
        <dbReference type="EMBL" id="ABR57032.1"/>
    </source>
</evidence>
<feature type="transmembrane region" description="Helical" evidence="8">
    <location>
        <begin position="70"/>
        <end position="90"/>
    </location>
</feature>
<dbReference type="Proteomes" id="UP000001106">
    <property type="component" value="Chromosome"/>
</dbReference>
<evidence type="ECO:0000256" key="7">
    <source>
        <dbReference type="ARBA" id="ARBA00023136"/>
    </source>
</evidence>
<dbReference type="Pfam" id="PF09721">
    <property type="entry name" value="Exosortase_EpsH"/>
    <property type="match status" value="1"/>
</dbReference>
<dbReference type="OrthoDB" id="60697at2157"/>
<dbReference type="eggNOG" id="arCOG04471">
    <property type="taxonomic scope" value="Archaea"/>
</dbReference>
<dbReference type="NCBIfam" id="TIGR04178">
    <property type="entry name" value="exo_archaeo"/>
    <property type="match status" value="1"/>
</dbReference>
<dbReference type="GO" id="GO:0008233">
    <property type="term" value="F:peptidase activity"/>
    <property type="evidence" value="ECO:0007669"/>
    <property type="project" value="UniProtKB-KW"/>
</dbReference>
<dbReference type="NCBIfam" id="TIGR04124">
    <property type="entry name" value="archaeo_artE"/>
    <property type="match status" value="1"/>
</dbReference>
<feature type="transmembrane region" description="Helical" evidence="8">
    <location>
        <begin position="97"/>
        <end position="126"/>
    </location>
</feature>
<gene>
    <name evidence="9" type="ordered locus">Maeo_1456</name>
</gene>
<keyword evidence="7 8" id="KW-0472">Membrane</keyword>
<evidence type="ECO:0000256" key="8">
    <source>
        <dbReference type="SAM" id="Phobius"/>
    </source>
</evidence>
<dbReference type="GO" id="GO:0006508">
    <property type="term" value="P:proteolysis"/>
    <property type="evidence" value="ECO:0007669"/>
    <property type="project" value="UniProtKB-KW"/>
</dbReference>
<organism evidence="9 10">
    <name type="scientific">Methanococcus aeolicus (strain ATCC BAA-1280 / DSM 17508 / OCM 812 / Nankai-3)</name>
    <dbReference type="NCBI Taxonomy" id="419665"/>
    <lineage>
        <taxon>Archaea</taxon>
        <taxon>Methanobacteriati</taxon>
        <taxon>Methanobacteriota</taxon>
        <taxon>Methanomada group</taxon>
        <taxon>Methanococci</taxon>
        <taxon>Methanococcales</taxon>
        <taxon>Methanococcaceae</taxon>
        <taxon>Methanococcus</taxon>
    </lineage>
</organism>
<dbReference type="KEGG" id="mae:Maeo_1456"/>
<keyword evidence="4 8" id="KW-0812">Transmembrane</keyword>
<dbReference type="HOGENOM" id="CLU_134207_1_0_2"/>
<keyword evidence="5" id="KW-0378">Hydrolase</keyword>
<evidence type="ECO:0000256" key="4">
    <source>
        <dbReference type="ARBA" id="ARBA00022692"/>
    </source>
</evidence>
<protein>
    <recommendedName>
        <fullName evidence="11">Exosortase EpsH-related protein</fullName>
    </recommendedName>
</protein>
<dbReference type="RefSeq" id="WP_011974164.1">
    <property type="nucleotide sequence ID" value="NC_009635.1"/>
</dbReference>
<feature type="transmembrane region" description="Helical" evidence="8">
    <location>
        <begin position="132"/>
        <end position="155"/>
    </location>
</feature>
<evidence type="ECO:0000313" key="10">
    <source>
        <dbReference type="Proteomes" id="UP000001106"/>
    </source>
</evidence>
<dbReference type="InterPro" id="IPR019127">
    <property type="entry name" value="Exosortase"/>
</dbReference>
<evidence type="ECO:0000256" key="1">
    <source>
        <dbReference type="ARBA" id="ARBA00004651"/>
    </source>
</evidence>
<name>A6UX10_META3</name>
<keyword evidence="3" id="KW-0645">Protease</keyword>
<proteinExistence type="predicted"/>
<dbReference type="InterPro" id="IPR026392">
    <property type="entry name" value="Exo/Archaeosortase_dom"/>
</dbReference>
<reference evidence="9" key="1">
    <citation type="submission" date="2007-06" db="EMBL/GenBank/DDBJ databases">
        <title>Complete sequence of Methanococcus aeolicus Nankai-3.</title>
        <authorList>
            <consortium name="US DOE Joint Genome Institute"/>
            <person name="Copeland A."/>
            <person name="Lucas S."/>
            <person name="Lapidus A."/>
            <person name="Barry K."/>
            <person name="Glavina del Rio T."/>
            <person name="Dalin E."/>
            <person name="Tice H."/>
            <person name="Pitluck S."/>
            <person name="Chain P."/>
            <person name="Malfatti S."/>
            <person name="Shin M."/>
            <person name="Vergez L."/>
            <person name="Schmutz J."/>
            <person name="Larimer F."/>
            <person name="Land M."/>
            <person name="Hauser L."/>
            <person name="Kyrpides N."/>
            <person name="Lykidis A."/>
            <person name="Sieprawska-Lupa M."/>
            <person name="Whitman W.B."/>
            <person name="Richardson P."/>
        </authorList>
    </citation>
    <scope>NUCLEOTIDE SEQUENCE [LARGE SCALE GENOMIC DNA]</scope>
    <source>
        <strain evidence="9">Nankai-3</strain>
    </source>
</reference>
<comment type="subcellular location">
    <subcellularLocation>
        <location evidence="1">Cell membrane</location>
        <topology evidence="1">Multi-pass membrane protein</topology>
    </subcellularLocation>
</comment>
<keyword evidence="6 8" id="KW-1133">Transmembrane helix</keyword>
<keyword evidence="2" id="KW-1003">Cell membrane</keyword>
<dbReference type="AlphaFoldDB" id="A6UX10"/>
<evidence type="ECO:0000256" key="3">
    <source>
        <dbReference type="ARBA" id="ARBA00022670"/>
    </source>
</evidence>